<keyword evidence="10 12" id="KW-0238">DNA-binding</keyword>
<feature type="zinc finger region" description="CHC2-type" evidence="12">
    <location>
        <begin position="37"/>
        <end position="61"/>
    </location>
</feature>
<evidence type="ECO:0000256" key="10">
    <source>
        <dbReference type="ARBA" id="ARBA00023125"/>
    </source>
</evidence>
<evidence type="ECO:0000313" key="15">
    <source>
        <dbReference type="EMBL" id="QIM09983.1"/>
    </source>
</evidence>
<keyword evidence="9" id="KW-0460">Magnesium</keyword>
<evidence type="ECO:0000256" key="1">
    <source>
        <dbReference type="ARBA" id="ARBA00022478"/>
    </source>
</evidence>
<dbReference type="InterPro" id="IPR013264">
    <property type="entry name" value="DNAG_N"/>
</dbReference>
<comment type="cofactor">
    <cofactor evidence="12">
        <name>Zn(2+)</name>
        <dbReference type="ChEBI" id="CHEBI:29105"/>
    </cofactor>
    <text evidence="12">Binds 1 zinc ion per monomer.</text>
</comment>
<keyword evidence="1 12" id="KW-0240">DNA-directed RNA polymerase</keyword>
<dbReference type="SMART" id="SM00493">
    <property type="entry name" value="TOPRIM"/>
    <property type="match status" value="1"/>
</dbReference>
<dbReference type="InterPro" id="IPR037068">
    <property type="entry name" value="DNA_primase_core_N_sf"/>
</dbReference>
<dbReference type="EMBL" id="MN990733">
    <property type="protein sequence ID" value="QIM09983.1"/>
    <property type="molecule type" value="Genomic_DNA"/>
</dbReference>
<dbReference type="GO" id="GO:0008270">
    <property type="term" value="F:zinc ion binding"/>
    <property type="evidence" value="ECO:0007669"/>
    <property type="project" value="UniProtKB-UniRule"/>
</dbReference>
<dbReference type="InterPro" id="IPR002694">
    <property type="entry name" value="Znf_CHC2"/>
</dbReference>
<evidence type="ECO:0000256" key="8">
    <source>
        <dbReference type="ARBA" id="ARBA00022833"/>
    </source>
</evidence>
<keyword evidence="3 12" id="KW-0808">Transferase</keyword>
<comment type="catalytic activity">
    <reaction evidence="12">
        <text>ssDNA + n NTP = ssDNA/pppN(pN)n-1 hybrid + (n-1) diphosphate.</text>
        <dbReference type="EC" id="2.7.7.101"/>
    </reaction>
</comment>
<dbReference type="GO" id="GO:0005737">
    <property type="term" value="C:cytoplasm"/>
    <property type="evidence" value="ECO:0007669"/>
    <property type="project" value="TreeGrafter"/>
</dbReference>
<evidence type="ECO:0000256" key="5">
    <source>
        <dbReference type="ARBA" id="ARBA00022705"/>
    </source>
</evidence>
<feature type="compositionally biased region" description="Polar residues" evidence="13">
    <location>
        <begin position="451"/>
        <end position="469"/>
    </location>
</feature>
<organism evidence="15">
    <name type="scientific">uncultured Prevotella sp</name>
    <dbReference type="NCBI Taxonomy" id="159272"/>
    <lineage>
        <taxon>Bacteria</taxon>
        <taxon>Pseudomonadati</taxon>
        <taxon>Bacteroidota</taxon>
        <taxon>Bacteroidia</taxon>
        <taxon>Bacteroidales</taxon>
        <taxon>Prevotellaceae</taxon>
        <taxon>Prevotella</taxon>
        <taxon>environmental samples</taxon>
    </lineage>
</organism>
<dbReference type="GO" id="GO:1990077">
    <property type="term" value="C:primosome complex"/>
    <property type="evidence" value="ECO:0007669"/>
    <property type="project" value="UniProtKB-KW"/>
</dbReference>
<keyword evidence="6 12" id="KW-0479">Metal-binding</keyword>
<dbReference type="FunFam" id="3.40.1360.10:FF:000002">
    <property type="entry name" value="DNA primase"/>
    <property type="match status" value="1"/>
</dbReference>
<dbReference type="InterPro" id="IPR030846">
    <property type="entry name" value="DnaG_bac"/>
</dbReference>
<evidence type="ECO:0000256" key="13">
    <source>
        <dbReference type="SAM" id="MobiDB-lite"/>
    </source>
</evidence>
<gene>
    <name evidence="12 15" type="primary">dnaG</name>
    <name evidence="15" type="ORF">Prevot485_0820</name>
</gene>
<dbReference type="GO" id="GO:0003899">
    <property type="term" value="F:DNA-directed RNA polymerase activity"/>
    <property type="evidence" value="ECO:0007669"/>
    <property type="project" value="UniProtKB-UniRule"/>
</dbReference>
<dbReference type="SUPFAM" id="SSF56731">
    <property type="entry name" value="DNA primase core"/>
    <property type="match status" value="1"/>
</dbReference>
<evidence type="ECO:0000256" key="6">
    <source>
        <dbReference type="ARBA" id="ARBA00022723"/>
    </source>
</evidence>
<protein>
    <recommendedName>
        <fullName evidence="12">DNA primase</fullName>
        <ecNumber evidence="12">2.7.7.101</ecNumber>
    </recommendedName>
</protein>
<name>A0A6G8F137_9BACT</name>
<dbReference type="SUPFAM" id="SSF57783">
    <property type="entry name" value="Zinc beta-ribbon"/>
    <property type="match status" value="1"/>
</dbReference>
<dbReference type="Pfam" id="PF10410">
    <property type="entry name" value="DnaB_bind"/>
    <property type="match status" value="1"/>
</dbReference>
<dbReference type="SMART" id="SM00400">
    <property type="entry name" value="ZnF_CHCC"/>
    <property type="match status" value="1"/>
</dbReference>
<dbReference type="AlphaFoldDB" id="A0A6G8F137"/>
<dbReference type="InterPro" id="IPR019475">
    <property type="entry name" value="DNA_primase_DnaB-bd"/>
</dbReference>
<keyword evidence="5 12" id="KW-0235">DNA replication</keyword>
<comment type="subunit">
    <text evidence="12">Monomer. Interacts with DnaB.</text>
</comment>
<evidence type="ECO:0000256" key="7">
    <source>
        <dbReference type="ARBA" id="ARBA00022771"/>
    </source>
</evidence>
<dbReference type="Pfam" id="PF13155">
    <property type="entry name" value="Toprim_2"/>
    <property type="match status" value="1"/>
</dbReference>
<dbReference type="InterPro" id="IPR006171">
    <property type="entry name" value="TOPRIM_dom"/>
</dbReference>
<accession>A0A6G8F137</accession>
<dbReference type="CDD" id="cd03364">
    <property type="entry name" value="TOPRIM_DnaG_primases"/>
    <property type="match status" value="1"/>
</dbReference>
<dbReference type="InterPro" id="IPR050219">
    <property type="entry name" value="DnaG_primase"/>
</dbReference>
<dbReference type="Pfam" id="PF01807">
    <property type="entry name" value="Zn_ribbon_DnaG"/>
    <property type="match status" value="1"/>
</dbReference>
<feature type="domain" description="Toprim" evidence="14">
    <location>
        <begin position="262"/>
        <end position="343"/>
    </location>
</feature>
<proteinExistence type="inferred from homology"/>
<dbReference type="PANTHER" id="PTHR30313:SF2">
    <property type="entry name" value="DNA PRIMASE"/>
    <property type="match status" value="1"/>
</dbReference>
<dbReference type="PANTHER" id="PTHR30313">
    <property type="entry name" value="DNA PRIMASE"/>
    <property type="match status" value="1"/>
</dbReference>
<dbReference type="EC" id="2.7.7.101" evidence="12"/>
<dbReference type="GO" id="GO:0000428">
    <property type="term" value="C:DNA-directed RNA polymerase complex"/>
    <property type="evidence" value="ECO:0007669"/>
    <property type="project" value="UniProtKB-KW"/>
</dbReference>
<keyword evidence="8 12" id="KW-0862">Zinc</keyword>
<dbReference type="GO" id="GO:0006269">
    <property type="term" value="P:DNA replication, synthesis of primer"/>
    <property type="evidence" value="ECO:0007669"/>
    <property type="project" value="UniProtKB-UniRule"/>
</dbReference>
<feature type="region of interest" description="Disordered" evidence="13">
    <location>
        <begin position="437"/>
        <end position="522"/>
    </location>
</feature>
<sequence length="701" mass="79458">MIDRTTIERIKDTADIVDVVSEFVSLKKVGANYRGLCPFHNDHTPSFYVSPSRRTCHCFVCGEGGDSVGFIMKHEQMTYPDALRWLANRYNIEIEERQLTEEQKREQSEREAMFIVNEWAAGYFKDILEKDIDGRAIGMQYFRQRGIRDDIMQRFRLGFCLNDRQAMSKAAVAKGYKEEYLIKTGLCYRKDNGELADRFAGRAIFPWIGVSGKVVAFGGRVLDARTKGVNQKYVNSPDSDVYHKDRELYGIFQAKKAIARENCVYMVEGYTDVISMHQCGIENVVANSGTALSEYQVHILHRFTANIVLLYDGDEAGIKAALRGTDMLLKEGMNVKVLLLPDGDDPDSFAKKHNAEEFRKYIFEHQTDFIEFKTKVLLEGVEDPVKRSEAISSIIKSVSVIGDPIIRATYIQACASRLGIQEQILIAKMNDNIREYRSEQRKEEERKRRNSSAMPQNFNSTGQQPTSAKQVRGGNDSIGDDGNMPPPDAFLPPEAFSKPQPSETQTAETERRSDAATSTTNKVKETVSDLIIKNVIIHGHEILYDKVETEDGNMTSLTLAEVISYDLAADNLTFSLPIYNRILKEAVSHSHEEGFNAEQYFTLHPEYEISSIAIRLTANDVFLSKSLQIKHTEEALRDKVIHLLLDFRYEYITAKLARLRTDIALAAGDAHRQKELMTELQQMQKVRSAVAKKIGSSITIR</sequence>
<comment type="similarity">
    <text evidence="12">Belongs to the DnaG primase family.</text>
</comment>
<evidence type="ECO:0000256" key="3">
    <source>
        <dbReference type="ARBA" id="ARBA00022679"/>
    </source>
</evidence>
<dbReference type="InterPro" id="IPR006295">
    <property type="entry name" value="DNA_primase_DnaG"/>
</dbReference>
<dbReference type="NCBIfam" id="TIGR01391">
    <property type="entry name" value="dnaG"/>
    <property type="match status" value="1"/>
</dbReference>
<dbReference type="FunFam" id="3.90.580.10:FF:000001">
    <property type="entry name" value="DNA primase"/>
    <property type="match status" value="1"/>
</dbReference>
<evidence type="ECO:0000256" key="12">
    <source>
        <dbReference type="HAMAP-Rule" id="MF_00974"/>
    </source>
</evidence>
<dbReference type="Gene3D" id="3.40.1360.10">
    <property type="match status" value="1"/>
</dbReference>
<dbReference type="PROSITE" id="PS50880">
    <property type="entry name" value="TOPRIM"/>
    <property type="match status" value="1"/>
</dbReference>
<dbReference type="InterPro" id="IPR036977">
    <property type="entry name" value="DNA_primase_Znf_CHC2"/>
</dbReference>
<dbReference type="HAMAP" id="MF_00974">
    <property type="entry name" value="DNA_primase_DnaG"/>
    <property type="match status" value="1"/>
</dbReference>
<dbReference type="GO" id="GO:0003677">
    <property type="term" value="F:DNA binding"/>
    <property type="evidence" value="ECO:0007669"/>
    <property type="project" value="UniProtKB-KW"/>
</dbReference>
<keyword evidence="11 12" id="KW-0804">Transcription</keyword>
<keyword evidence="4 12" id="KW-0548">Nucleotidyltransferase</keyword>
<evidence type="ECO:0000256" key="9">
    <source>
        <dbReference type="ARBA" id="ARBA00022842"/>
    </source>
</evidence>
<evidence type="ECO:0000256" key="2">
    <source>
        <dbReference type="ARBA" id="ARBA00022515"/>
    </source>
</evidence>
<dbReference type="Pfam" id="PF08275">
    <property type="entry name" value="DNAG_N"/>
    <property type="match status" value="1"/>
</dbReference>
<keyword evidence="7 12" id="KW-0863">Zinc-finger</keyword>
<dbReference type="Gene3D" id="3.90.980.10">
    <property type="entry name" value="DNA primase, catalytic core, N-terminal domain"/>
    <property type="match status" value="1"/>
</dbReference>
<comment type="domain">
    <text evidence="12">Contains an N-terminal zinc-binding domain, a central core domain that contains the primase activity, and a C-terminal DnaB-binding domain.</text>
</comment>
<evidence type="ECO:0000259" key="14">
    <source>
        <dbReference type="PROSITE" id="PS50880"/>
    </source>
</evidence>
<comment type="function">
    <text evidence="12">RNA polymerase that catalyzes the synthesis of short RNA molecules used as primers for DNA polymerase during DNA replication.</text>
</comment>
<evidence type="ECO:0000256" key="4">
    <source>
        <dbReference type="ARBA" id="ARBA00022695"/>
    </source>
</evidence>
<evidence type="ECO:0000256" key="11">
    <source>
        <dbReference type="ARBA" id="ARBA00023163"/>
    </source>
</evidence>
<reference evidence="15" key="1">
    <citation type="journal article" date="2020" name="J. ISSAAS">
        <title>Lactobacilli and other gastrointestinal microbiota of Peromyscus leucopus, reservoir host for agents of Lyme disease and other zoonoses in North America.</title>
        <authorList>
            <person name="Milovic A."/>
            <person name="Bassam K."/>
            <person name="Shao H."/>
            <person name="Chatzistamou I."/>
            <person name="Tufts D.M."/>
            <person name="Diuk-Wasser M."/>
            <person name="Barbour A.G."/>
        </authorList>
    </citation>
    <scope>NUCLEOTIDE SEQUENCE</scope>
    <source>
        <strain evidence="15">LL70</strain>
    </source>
</reference>
<feature type="compositionally biased region" description="Basic and acidic residues" evidence="13">
    <location>
        <begin position="437"/>
        <end position="447"/>
    </location>
</feature>
<dbReference type="InterPro" id="IPR034151">
    <property type="entry name" value="TOPRIM_DnaG_bac"/>
</dbReference>
<dbReference type="Gene3D" id="3.90.580.10">
    <property type="entry name" value="Zinc finger, CHC2-type domain"/>
    <property type="match status" value="1"/>
</dbReference>
<keyword evidence="2 12" id="KW-0639">Primosome</keyword>